<keyword evidence="4" id="KW-1185">Reference proteome</keyword>
<accession>A0A369QCW7</accession>
<dbReference type="Proteomes" id="UP000253919">
    <property type="component" value="Unassembled WGS sequence"/>
</dbReference>
<evidence type="ECO:0000256" key="2">
    <source>
        <dbReference type="SAM" id="Phobius"/>
    </source>
</evidence>
<evidence type="ECO:0000313" key="3">
    <source>
        <dbReference type="EMBL" id="RDC62741.1"/>
    </source>
</evidence>
<dbReference type="OrthoDB" id="8481881at2"/>
<sequence length="1114" mass="126236">MNLSLSLFALPILLMGIYLLLNQWVIPMLTRRTTGTLLVRNSRDISVSLLTTVADFVRLGAFTYGVFALAVLVVRLLVGVSGRRYIEQVVNYSDYWHGALGEFNSLKWITLVAAIIALGILLYRYQKRNSEEKFIARLRQTAEDLDSGKLPYEPLSPTPEMLAVEKAINNLQLQIAKVQGQSENKLEAQQLDYIEKLQNEEERLRQVWFWYSVIQQMKPEEPTPYQHANLKEDVLTVLSSKGLFNVFSSLNNALSKTVAVLGCVALLTVEVHQATAYLGESLAQKALHDDLVLAQAAFEEIKKENLGEGQLTPEDNAYLDAFAADFEIDLASSLFNRAPSAADSNNFAMRSMAVRAELLQRYVHVSAERRPDNDFDVEETDSASLVPAEAVPEEVRTYSAQHTRNYLTFQRAFYHSWRGITTTTEASPFRKASKVTGSKVPRTATGRAFRREMVKVATSSRPLWERMKAKAAPLKASFFEPVPVKDLSKLFVVDFLGDYVNAQIKFDSGELEALVGELKGDVWKNVHDKVIYEHLNQLAKDSPYEETLRALRSRSMDQTFSTQKYARITETLKPHVSSTTLTEMANRPPTLKVTKPLPDQDAILTTLDNIHGGQRSVESLRPINTFDDFFPGQLGSETRTIAGRAASRFRSGSTIAGEAASIAGDAANILSTAAEASFKRARNYRILRGFSRIGGVLIGEDPENKNNPEVMFTNIMWEDRGDSIKLMLTSKGKDTITGNYSKNLVQQALAYAADGRPTTITMVSALKTAPLKIILHPALLNSQLGNQAIQLDRLVDSYQSARVAKARNHVQLAQMLYQTAYWQQSVAIRRNQTLMDKRESDYLAKLNKLLPQRWEVMDTVWQVLGTTSILNSDEFPFTAKPKFFDLNVVKLIDDHLQHKYFTYVEFRDHLIADLESQATNKTDLSPVDPVEFQVWSGVREQPYKLDRKLTFLQPSKSPSLDDILYPFQFMVQTAFTTPPMAFMDPQNQAELDSALTFHDQDPWQFPNLNKNNQIGVAVWAKMKWYDRQAFLQMKQFTLLQRIFRLAFDGQLGLDFPIEKLLDLQTDAYVKIPFERTPEWNAPENWNLLQHLRQLQQVLELRAIQDSTKDNSEND</sequence>
<keyword evidence="1" id="KW-0175">Coiled coil</keyword>
<evidence type="ECO:0000313" key="4">
    <source>
        <dbReference type="Proteomes" id="UP000253919"/>
    </source>
</evidence>
<keyword evidence="2" id="KW-0812">Transmembrane</keyword>
<gene>
    <name evidence="3" type="ORF">AHMF7616_01335</name>
</gene>
<feature type="transmembrane region" description="Helical" evidence="2">
    <location>
        <begin position="56"/>
        <end position="78"/>
    </location>
</feature>
<reference evidence="3 4" key="1">
    <citation type="submission" date="2018-04" db="EMBL/GenBank/DDBJ databases">
        <title>Adhaeribacter sp. HMF7616 genome sequencing and assembly.</title>
        <authorList>
            <person name="Kang H."/>
            <person name="Kang J."/>
            <person name="Cha I."/>
            <person name="Kim H."/>
            <person name="Joh K."/>
        </authorList>
    </citation>
    <scope>NUCLEOTIDE SEQUENCE [LARGE SCALE GENOMIC DNA]</scope>
    <source>
        <strain evidence="3 4">HMF7616</strain>
    </source>
</reference>
<organism evidence="3 4">
    <name type="scientific">Adhaeribacter pallidiroseus</name>
    <dbReference type="NCBI Taxonomy" id="2072847"/>
    <lineage>
        <taxon>Bacteria</taxon>
        <taxon>Pseudomonadati</taxon>
        <taxon>Bacteroidota</taxon>
        <taxon>Cytophagia</taxon>
        <taxon>Cytophagales</taxon>
        <taxon>Hymenobacteraceae</taxon>
        <taxon>Adhaeribacter</taxon>
    </lineage>
</organism>
<protein>
    <submittedName>
        <fullName evidence="3">Uncharacterized protein</fullName>
    </submittedName>
</protein>
<dbReference type="RefSeq" id="WP_115372151.1">
    <property type="nucleotide sequence ID" value="NZ_QASA01000001.1"/>
</dbReference>
<proteinExistence type="predicted"/>
<feature type="coiled-coil region" evidence="1">
    <location>
        <begin position="161"/>
        <end position="203"/>
    </location>
</feature>
<name>A0A369QCW7_9BACT</name>
<keyword evidence="2" id="KW-0472">Membrane</keyword>
<comment type="caution">
    <text evidence="3">The sequence shown here is derived from an EMBL/GenBank/DDBJ whole genome shotgun (WGS) entry which is preliminary data.</text>
</comment>
<evidence type="ECO:0000256" key="1">
    <source>
        <dbReference type="SAM" id="Coils"/>
    </source>
</evidence>
<dbReference type="EMBL" id="QASA01000001">
    <property type="protein sequence ID" value="RDC62741.1"/>
    <property type="molecule type" value="Genomic_DNA"/>
</dbReference>
<dbReference type="AlphaFoldDB" id="A0A369QCW7"/>
<feature type="transmembrane region" description="Helical" evidence="2">
    <location>
        <begin position="108"/>
        <end position="125"/>
    </location>
</feature>
<keyword evidence="2" id="KW-1133">Transmembrane helix</keyword>